<name>A0ABT9WQK0_9BACI</name>
<dbReference type="Proteomes" id="UP001223586">
    <property type="component" value="Unassembled WGS sequence"/>
</dbReference>
<dbReference type="RefSeq" id="WP_307227788.1">
    <property type="nucleotide sequence ID" value="NZ_JAUSTT010000006.1"/>
</dbReference>
<keyword evidence="2" id="KW-1185">Reference proteome</keyword>
<accession>A0ABT9WQK0</accession>
<proteinExistence type="predicted"/>
<reference evidence="1 2" key="1">
    <citation type="submission" date="2023-07" db="EMBL/GenBank/DDBJ databases">
        <title>Genomic Encyclopedia of Type Strains, Phase IV (KMG-IV): sequencing the most valuable type-strain genomes for metagenomic binning, comparative biology and taxonomic classification.</title>
        <authorList>
            <person name="Goeker M."/>
        </authorList>
    </citation>
    <scope>NUCLEOTIDE SEQUENCE [LARGE SCALE GENOMIC DNA]</scope>
    <source>
        <strain evidence="1 2">DSM 23837</strain>
    </source>
</reference>
<sequence length="51" mass="5720">MKKESIFKKIFSSNQDCCSVDIEEVGENKEKVSDKDLAIKNDSTCCSSKTE</sequence>
<organism evidence="1 2">
    <name type="scientific">Bacillus chungangensis</name>
    <dbReference type="NCBI Taxonomy" id="587633"/>
    <lineage>
        <taxon>Bacteria</taxon>
        <taxon>Bacillati</taxon>
        <taxon>Bacillota</taxon>
        <taxon>Bacilli</taxon>
        <taxon>Bacillales</taxon>
        <taxon>Bacillaceae</taxon>
        <taxon>Bacillus</taxon>
    </lineage>
</organism>
<evidence type="ECO:0000313" key="2">
    <source>
        <dbReference type="Proteomes" id="UP001223586"/>
    </source>
</evidence>
<evidence type="ECO:0008006" key="3">
    <source>
        <dbReference type="Google" id="ProtNLM"/>
    </source>
</evidence>
<dbReference type="EMBL" id="JAUSTT010000006">
    <property type="protein sequence ID" value="MDQ0175456.1"/>
    <property type="molecule type" value="Genomic_DNA"/>
</dbReference>
<gene>
    <name evidence="1" type="ORF">J2S08_001290</name>
</gene>
<evidence type="ECO:0000313" key="1">
    <source>
        <dbReference type="EMBL" id="MDQ0175456.1"/>
    </source>
</evidence>
<protein>
    <recommendedName>
        <fullName evidence="3">Alcohol dehydrogenase</fullName>
    </recommendedName>
</protein>
<comment type="caution">
    <text evidence="1">The sequence shown here is derived from an EMBL/GenBank/DDBJ whole genome shotgun (WGS) entry which is preliminary data.</text>
</comment>